<accession>A0A0A8XNJ0</accession>
<sequence>MPYIQIRCPILGSNSNIIKMSISLASTRCHMPSQKLLSVSLCYQYYLELNKRSHTNTSST</sequence>
<organism evidence="1">
    <name type="scientific">Arundo donax</name>
    <name type="common">Giant reed</name>
    <name type="synonym">Donax arundinaceus</name>
    <dbReference type="NCBI Taxonomy" id="35708"/>
    <lineage>
        <taxon>Eukaryota</taxon>
        <taxon>Viridiplantae</taxon>
        <taxon>Streptophyta</taxon>
        <taxon>Embryophyta</taxon>
        <taxon>Tracheophyta</taxon>
        <taxon>Spermatophyta</taxon>
        <taxon>Magnoliopsida</taxon>
        <taxon>Liliopsida</taxon>
        <taxon>Poales</taxon>
        <taxon>Poaceae</taxon>
        <taxon>PACMAD clade</taxon>
        <taxon>Arundinoideae</taxon>
        <taxon>Arundineae</taxon>
        <taxon>Arundo</taxon>
    </lineage>
</organism>
<reference evidence="1" key="1">
    <citation type="submission" date="2014-09" db="EMBL/GenBank/DDBJ databases">
        <authorList>
            <person name="Magalhaes I.L.F."/>
            <person name="Oliveira U."/>
            <person name="Santos F.R."/>
            <person name="Vidigal T.H.D.A."/>
            <person name="Brescovit A.D."/>
            <person name="Santos A.J."/>
        </authorList>
    </citation>
    <scope>NUCLEOTIDE SEQUENCE</scope>
    <source>
        <tissue evidence="1">Shoot tissue taken approximately 20 cm above the soil surface</tissue>
    </source>
</reference>
<protein>
    <submittedName>
        <fullName evidence="1">Uncharacterized protein</fullName>
    </submittedName>
</protein>
<evidence type="ECO:0000313" key="1">
    <source>
        <dbReference type="EMBL" id="JAD15004.1"/>
    </source>
</evidence>
<reference evidence="1" key="2">
    <citation type="journal article" date="2015" name="Data Brief">
        <title>Shoot transcriptome of the giant reed, Arundo donax.</title>
        <authorList>
            <person name="Barrero R.A."/>
            <person name="Guerrero F.D."/>
            <person name="Moolhuijzen P."/>
            <person name="Goolsby J.A."/>
            <person name="Tidwell J."/>
            <person name="Bellgard S.E."/>
            <person name="Bellgard M.I."/>
        </authorList>
    </citation>
    <scope>NUCLEOTIDE SEQUENCE</scope>
    <source>
        <tissue evidence="1">Shoot tissue taken approximately 20 cm above the soil surface</tissue>
    </source>
</reference>
<dbReference type="EMBL" id="GBRH01282891">
    <property type="protein sequence ID" value="JAD15004.1"/>
    <property type="molecule type" value="Transcribed_RNA"/>
</dbReference>
<proteinExistence type="predicted"/>
<name>A0A0A8XNJ0_ARUDO</name>
<dbReference type="AlphaFoldDB" id="A0A0A8XNJ0"/>